<proteinExistence type="inferred from homology"/>
<dbReference type="SUPFAM" id="SSF53720">
    <property type="entry name" value="ALDH-like"/>
    <property type="match status" value="1"/>
</dbReference>
<feature type="domain" description="Aldehyde dehydrogenase" evidence="4">
    <location>
        <begin position="34"/>
        <end position="485"/>
    </location>
</feature>
<dbReference type="Proteomes" id="UP001597483">
    <property type="component" value="Unassembled WGS sequence"/>
</dbReference>
<evidence type="ECO:0000256" key="1">
    <source>
        <dbReference type="ARBA" id="ARBA00023002"/>
    </source>
</evidence>
<evidence type="ECO:0000313" key="5">
    <source>
        <dbReference type="EMBL" id="MFD2470629.1"/>
    </source>
</evidence>
<name>A0ABW5HD48_9PSEU</name>
<dbReference type="InterPro" id="IPR029510">
    <property type="entry name" value="Ald_DH_CS_GLU"/>
</dbReference>
<dbReference type="InterPro" id="IPR016162">
    <property type="entry name" value="Ald_DH_N"/>
</dbReference>
<evidence type="ECO:0000259" key="4">
    <source>
        <dbReference type="Pfam" id="PF00171"/>
    </source>
</evidence>
<dbReference type="PANTHER" id="PTHR11699">
    <property type="entry name" value="ALDEHYDE DEHYDROGENASE-RELATED"/>
    <property type="match status" value="1"/>
</dbReference>
<protein>
    <submittedName>
        <fullName evidence="5">Aldehyde dehydrogenase family protein</fullName>
    </submittedName>
</protein>
<feature type="active site" evidence="2">
    <location>
        <position position="264"/>
    </location>
</feature>
<comment type="caution">
    <text evidence="5">The sequence shown here is derived from an EMBL/GenBank/DDBJ whole genome shotgun (WGS) entry which is preliminary data.</text>
</comment>
<comment type="similarity">
    <text evidence="3">Belongs to the aldehyde dehydrogenase family.</text>
</comment>
<accession>A0ABW5HD48</accession>
<evidence type="ECO:0000313" key="6">
    <source>
        <dbReference type="Proteomes" id="UP001597483"/>
    </source>
</evidence>
<dbReference type="InterPro" id="IPR016163">
    <property type="entry name" value="Ald_DH_C"/>
</dbReference>
<dbReference type="InterPro" id="IPR015590">
    <property type="entry name" value="Aldehyde_DH_dom"/>
</dbReference>
<dbReference type="Gene3D" id="3.40.605.10">
    <property type="entry name" value="Aldehyde Dehydrogenase, Chain A, domain 1"/>
    <property type="match status" value="1"/>
</dbReference>
<dbReference type="Pfam" id="PF00171">
    <property type="entry name" value="Aldedh"/>
    <property type="match status" value="1"/>
</dbReference>
<sequence length="490" mass="52317">MTRTAAEWAAAADRMRWPAHLVIEGEQRPANQTRGLITPRTGAELARIPWGGPADIDAAVAAARRAFDEGPWPRLPPSERKAVLLRFVRLVEAHRDELALMVSLEMGKPITQSWTIELRAVLATYAYYAELADKEPDEIAPTGEDALALVTREPVGVVGVVTPWNFPLTLSAWKIAPALAAGCTVVHKPADLTPLSAVRIGELALEAGLPPGVLNVVPGPGSSAGRRLGEHPAVDALAFTGSTAVGREYLRYAAGSNLKRTWLELGGKSPNIVLPDADLGQAAATAAWGITFNAGQMCTAPSRLVVHEAIADEVLDGVVRACAGYRPGDPLDPETVMGPLAAAHRVAEVDAHVTRAYADGATAVLDARGDRAGAYYGPVVFTDVAPSSALAREEVFGPVLAVQRVRSEEEAVQVANDSDYGLAAGLWTRDAAKVHRLSRRLRAGTVWVNCYEEGDLTVPFGGYKQSGNGRDKSRHAIDKYTELKTTYVRL</sequence>
<dbReference type="RefSeq" id="WP_378307933.1">
    <property type="nucleotide sequence ID" value="NZ_JBHUKS010000017.1"/>
</dbReference>
<gene>
    <name evidence="5" type="ORF">ACFSVL_24780</name>
</gene>
<dbReference type="Gene3D" id="3.40.309.10">
    <property type="entry name" value="Aldehyde Dehydrogenase, Chain A, domain 2"/>
    <property type="match status" value="1"/>
</dbReference>
<organism evidence="5 6">
    <name type="scientific">Amycolatopsis silviterrae</name>
    <dbReference type="NCBI Taxonomy" id="1656914"/>
    <lineage>
        <taxon>Bacteria</taxon>
        <taxon>Bacillati</taxon>
        <taxon>Actinomycetota</taxon>
        <taxon>Actinomycetes</taxon>
        <taxon>Pseudonocardiales</taxon>
        <taxon>Pseudonocardiaceae</taxon>
        <taxon>Amycolatopsis</taxon>
    </lineage>
</organism>
<evidence type="ECO:0000256" key="2">
    <source>
        <dbReference type="PROSITE-ProRule" id="PRU10007"/>
    </source>
</evidence>
<dbReference type="PROSITE" id="PS00687">
    <property type="entry name" value="ALDEHYDE_DEHYDR_GLU"/>
    <property type="match status" value="1"/>
</dbReference>
<dbReference type="EMBL" id="JBHUKS010000017">
    <property type="protein sequence ID" value="MFD2470629.1"/>
    <property type="molecule type" value="Genomic_DNA"/>
</dbReference>
<dbReference type="InterPro" id="IPR016161">
    <property type="entry name" value="Ald_DH/histidinol_DH"/>
</dbReference>
<reference evidence="6" key="1">
    <citation type="journal article" date="2019" name="Int. J. Syst. Evol. Microbiol.">
        <title>The Global Catalogue of Microorganisms (GCM) 10K type strain sequencing project: providing services to taxonomists for standard genome sequencing and annotation.</title>
        <authorList>
            <consortium name="The Broad Institute Genomics Platform"/>
            <consortium name="The Broad Institute Genome Sequencing Center for Infectious Disease"/>
            <person name="Wu L."/>
            <person name="Ma J."/>
        </authorList>
    </citation>
    <scope>NUCLEOTIDE SEQUENCE [LARGE SCALE GENOMIC DNA]</scope>
    <source>
        <strain evidence="6">CGMCC 4.7641</strain>
    </source>
</reference>
<keyword evidence="1 3" id="KW-0560">Oxidoreductase</keyword>
<evidence type="ECO:0000256" key="3">
    <source>
        <dbReference type="RuleBase" id="RU003345"/>
    </source>
</evidence>
<keyword evidence="6" id="KW-1185">Reference proteome</keyword>